<accession>A0A811N2I9</accession>
<sequence length="307" mass="33634">MAVANGRLVRATTKAFEMDRHLPSSSASGNTSPYRIPSLKSPFLWEVTKPPHRISRDAEQRAALITLGAASMTPEKRQGVFLSESGVKSVDLLLPLAYEITRRMILRQFGAAQLALARQCCPKIIERIIHQVIINCQSFTLIGVAGSLVGSVPLFAEGCAVVMKSFFMRFHAMSHTVDQGEIIRLLIEALDMFLIGTALLTFGMGMYIMFYGSQSIQKQARHVDTSHLGAFNLKKLKEGARIRSVTQAKTRIGHAILLLLQVGVLEKFKSVPLVTGLDMACFGGAVLVSSASVFLLSKLNMSQQQLK</sequence>
<evidence type="ECO:0000313" key="3">
    <source>
        <dbReference type="Proteomes" id="UP000604825"/>
    </source>
</evidence>
<dbReference type="PANTHER" id="PTHR31721:SF3">
    <property type="entry name" value="EXPRESSED PROTEIN"/>
    <property type="match status" value="1"/>
</dbReference>
<comment type="caution">
    <text evidence="2">The sequence shown here is derived from an EMBL/GenBank/DDBJ whole genome shotgun (WGS) entry which is preliminary data.</text>
</comment>
<dbReference type="AlphaFoldDB" id="A0A811N2I9"/>
<feature type="transmembrane region" description="Helical" evidence="1">
    <location>
        <begin position="273"/>
        <end position="297"/>
    </location>
</feature>
<organism evidence="2 3">
    <name type="scientific">Miscanthus lutarioriparius</name>
    <dbReference type="NCBI Taxonomy" id="422564"/>
    <lineage>
        <taxon>Eukaryota</taxon>
        <taxon>Viridiplantae</taxon>
        <taxon>Streptophyta</taxon>
        <taxon>Embryophyta</taxon>
        <taxon>Tracheophyta</taxon>
        <taxon>Spermatophyta</taxon>
        <taxon>Magnoliopsida</taxon>
        <taxon>Liliopsida</taxon>
        <taxon>Poales</taxon>
        <taxon>Poaceae</taxon>
        <taxon>PACMAD clade</taxon>
        <taxon>Panicoideae</taxon>
        <taxon>Andropogonodae</taxon>
        <taxon>Andropogoneae</taxon>
        <taxon>Saccharinae</taxon>
        <taxon>Miscanthus</taxon>
    </lineage>
</organism>
<dbReference type="InterPro" id="IPR005134">
    <property type="entry name" value="UPF0114"/>
</dbReference>
<name>A0A811N2I9_9POAL</name>
<keyword evidence="3" id="KW-1185">Reference proteome</keyword>
<feature type="transmembrane region" description="Helical" evidence="1">
    <location>
        <begin position="183"/>
        <end position="210"/>
    </location>
</feature>
<keyword evidence="1" id="KW-0472">Membrane</keyword>
<dbReference type="Proteomes" id="UP000604825">
    <property type="component" value="Unassembled WGS sequence"/>
</dbReference>
<proteinExistence type="predicted"/>
<evidence type="ECO:0000313" key="2">
    <source>
        <dbReference type="EMBL" id="CAD6214456.1"/>
    </source>
</evidence>
<protein>
    <submittedName>
        <fullName evidence="2">Uncharacterized protein</fullName>
    </submittedName>
</protein>
<dbReference type="OrthoDB" id="1912077at2759"/>
<feature type="transmembrane region" description="Helical" evidence="1">
    <location>
        <begin position="139"/>
        <end position="162"/>
    </location>
</feature>
<reference evidence="2" key="1">
    <citation type="submission" date="2020-10" db="EMBL/GenBank/DDBJ databases">
        <authorList>
            <person name="Han B."/>
            <person name="Lu T."/>
            <person name="Zhao Q."/>
            <person name="Huang X."/>
            <person name="Zhao Y."/>
        </authorList>
    </citation>
    <scope>NUCLEOTIDE SEQUENCE</scope>
</reference>
<dbReference type="Pfam" id="PF03350">
    <property type="entry name" value="UPF0114"/>
    <property type="match status" value="1"/>
</dbReference>
<gene>
    <name evidence="2" type="ORF">NCGR_LOCUS9869</name>
</gene>
<keyword evidence="1" id="KW-0812">Transmembrane</keyword>
<keyword evidence="1" id="KW-1133">Transmembrane helix</keyword>
<evidence type="ECO:0000256" key="1">
    <source>
        <dbReference type="SAM" id="Phobius"/>
    </source>
</evidence>
<dbReference type="PANTHER" id="PTHR31721">
    <property type="entry name" value="OS06G0710300 PROTEIN"/>
    <property type="match status" value="1"/>
</dbReference>
<dbReference type="EMBL" id="CAJGYO010000002">
    <property type="protein sequence ID" value="CAD6214456.1"/>
    <property type="molecule type" value="Genomic_DNA"/>
</dbReference>